<sequence length="647" mass="73866">MNGPPDVHMDDVEDVNDSPRMPIQHHMLLPIPIPNTKGGSLRSAFLSDFKFVCLYLTEKLVPSLLQLIGGREEKREAVQKPARQIINFLTQFNEILVLAGADLDLLESAWSGNTLPNDQTEPEASEQFYVLMEASCYFDSSWNIVREISCIAVSKSAFRLLASYANFVARHSGIERLPMSERICPRDVLWNCIECLRSGSPWHVLLSTINSTLLSIYPLPELQRPDFTPAVEALGFGYVRSSRVRQFMERYLKLRLWNLIKRPAVTRHELRAALSQGIGRKQSIEMKTRMQKEPPQSADLSFKRSSQQLISIMNKEQHDCARCSRCVQAGESETSPAGHGFLGQRILPEMSAYDMLVYVVNNDAVALIVEDLVQSDFSHHTIQHDGLNYQNYCGYTWSLPLPYRPVAEAEYFYLDNWVHQLRGQPGLEKPKEKYNTEWEETQMLLYCLSIGVSYLASTTIITEFLTRKRPSLEHLHREIENKPAFTWGSPPTPRPILKLCGDVLARGYSSWEEELSVKPHRVMQGNSPTALEKVGDILKDVTSGSLTRAQGLAATWPKLAQTIGIFNYLKDAYYREYLDMARADLLAEILRTEQYKPGLQGLAAMFREFEQDYYDHAVNTTVDFIDVSMDMMYKKFSLNEMGCRTRL</sequence>
<gene>
    <name evidence="1" type="ORF">CIHG_06367</name>
</gene>
<protein>
    <submittedName>
        <fullName evidence="1">Uncharacterized protein</fullName>
    </submittedName>
</protein>
<dbReference type="STRING" id="396776.A0A0J8RUX5"/>
<dbReference type="VEuPathDB" id="FungiDB:CIHG_06367"/>
<dbReference type="Proteomes" id="UP000054563">
    <property type="component" value="Unassembled WGS sequence"/>
</dbReference>
<evidence type="ECO:0000313" key="1">
    <source>
        <dbReference type="EMBL" id="KMU88567.1"/>
    </source>
</evidence>
<organism evidence="1 2">
    <name type="scientific">Coccidioides immitis H538.4</name>
    <dbReference type="NCBI Taxonomy" id="396776"/>
    <lineage>
        <taxon>Eukaryota</taxon>
        <taxon>Fungi</taxon>
        <taxon>Dikarya</taxon>
        <taxon>Ascomycota</taxon>
        <taxon>Pezizomycotina</taxon>
        <taxon>Eurotiomycetes</taxon>
        <taxon>Eurotiomycetidae</taxon>
        <taxon>Onygenales</taxon>
        <taxon>Onygenaceae</taxon>
        <taxon>Coccidioides</taxon>
    </lineage>
</organism>
<reference evidence="2" key="1">
    <citation type="journal article" date="2010" name="Genome Res.">
        <title>Population genomic sequencing of Coccidioides fungi reveals recent hybridization and transposon control.</title>
        <authorList>
            <person name="Neafsey D.E."/>
            <person name="Barker B.M."/>
            <person name="Sharpton T.J."/>
            <person name="Stajich J.E."/>
            <person name="Park D.J."/>
            <person name="Whiston E."/>
            <person name="Hung C.-Y."/>
            <person name="McMahan C."/>
            <person name="White J."/>
            <person name="Sykes S."/>
            <person name="Heiman D."/>
            <person name="Young S."/>
            <person name="Zeng Q."/>
            <person name="Abouelleil A."/>
            <person name="Aftuck L."/>
            <person name="Bessette D."/>
            <person name="Brown A."/>
            <person name="FitzGerald M."/>
            <person name="Lui A."/>
            <person name="Macdonald J.P."/>
            <person name="Priest M."/>
            <person name="Orbach M.J."/>
            <person name="Galgiani J.N."/>
            <person name="Kirkland T.N."/>
            <person name="Cole G.T."/>
            <person name="Birren B.W."/>
            <person name="Henn M.R."/>
            <person name="Taylor J.W."/>
            <person name="Rounsley S.D."/>
        </authorList>
    </citation>
    <scope>NUCLEOTIDE SEQUENCE [LARGE SCALE GENOMIC DNA]</scope>
    <source>
        <strain evidence="2">H538.4</strain>
    </source>
</reference>
<accession>A0A0J8RUX5</accession>
<dbReference type="EMBL" id="DS017005">
    <property type="protein sequence ID" value="KMU88567.1"/>
    <property type="molecule type" value="Genomic_DNA"/>
</dbReference>
<proteinExistence type="predicted"/>
<dbReference type="AlphaFoldDB" id="A0A0J8RUX5"/>
<name>A0A0J8RUX5_COCIT</name>
<evidence type="ECO:0000313" key="2">
    <source>
        <dbReference type="Proteomes" id="UP000054563"/>
    </source>
</evidence>